<comment type="caution">
    <text evidence="2">The sequence shown here is derived from an EMBL/GenBank/DDBJ whole genome shotgun (WGS) entry which is preliminary data.</text>
</comment>
<accession>G9N4N9</accession>
<reference evidence="2 3" key="1">
    <citation type="journal article" date="2011" name="Genome Biol.">
        <title>Comparative genome sequence analysis underscores mycoparasitism as the ancestral life style of Trichoderma.</title>
        <authorList>
            <person name="Kubicek C.P."/>
            <person name="Herrera-Estrella A."/>
            <person name="Seidl-Seiboth V."/>
            <person name="Martinez D.A."/>
            <person name="Druzhinina I.S."/>
            <person name="Thon M."/>
            <person name="Zeilinger S."/>
            <person name="Casas-Flores S."/>
            <person name="Horwitz B.A."/>
            <person name="Mukherjee P.K."/>
            <person name="Mukherjee M."/>
            <person name="Kredics L."/>
            <person name="Alcaraz L.D."/>
            <person name="Aerts A."/>
            <person name="Antal Z."/>
            <person name="Atanasova L."/>
            <person name="Cervantes-Badillo M.G."/>
            <person name="Challacombe J."/>
            <person name="Chertkov O."/>
            <person name="McCluskey K."/>
            <person name="Coulpier F."/>
            <person name="Deshpande N."/>
            <person name="von Doehren H."/>
            <person name="Ebbole D.J."/>
            <person name="Esquivel-Naranjo E.U."/>
            <person name="Fekete E."/>
            <person name="Flipphi M."/>
            <person name="Glaser F."/>
            <person name="Gomez-Rodriguez E.Y."/>
            <person name="Gruber S."/>
            <person name="Han C."/>
            <person name="Henrissat B."/>
            <person name="Hermosa R."/>
            <person name="Hernandez-Onate M."/>
            <person name="Karaffa L."/>
            <person name="Kosti I."/>
            <person name="Le Crom S."/>
            <person name="Lindquist E."/>
            <person name="Lucas S."/>
            <person name="Luebeck M."/>
            <person name="Luebeck P.S."/>
            <person name="Margeot A."/>
            <person name="Metz B."/>
            <person name="Misra M."/>
            <person name="Nevalainen H."/>
            <person name="Omann M."/>
            <person name="Packer N."/>
            <person name="Perrone G."/>
            <person name="Uresti-Rivera E.E."/>
            <person name="Salamov A."/>
            <person name="Schmoll M."/>
            <person name="Seiboth B."/>
            <person name="Shapiro H."/>
            <person name="Sukno S."/>
            <person name="Tamayo-Ramos J.A."/>
            <person name="Tisch D."/>
            <person name="Wiest A."/>
            <person name="Wilkinson H.H."/>
            <person name="Zhang M."/>
            <person name="Coutinho P.M."/>
            <person name="Kenerley C.M."/>
            <person name="Monte E."/>
            <person name="Baker S.E."/>
            <person name="Grigoriev I.V."/>
        </authorList>
    </citation>
    <scope>NUCLEOTIDE SEQUENCE [LARGE SCALE GENOMIC DNA]</scope>
    <source>
        <strain evidence="3">Gv29-8 / FGSC 10586</strain>
    </source>
</reference>
<keyword evidence="3" id="KW-1185">Reference proteome</keyword>
<dbReference type="InParanoid" id="G9N4N9"/>
<dbReference type="RefSeq" id="XP_013952759.1">
    <property type="nucleotide sequence ID" value="XM_014097284.1"/>
</dbReference>
<name>G9N4N9_HYPVG</name>
<evidence type="ECO:0000313" key="2">
    <source>
        <dbReference type="EMBL" id="EHK18563.1"/>
    </source>
</evidence>
<dbReference type="Proteomes" id="UP000007115">
    <property type="component" value="Unassembled WGS sequence"/>
</dbReference>
<sequence length="107" mass="11720">MARGQGPTGRMAIGLDGTREQLESHPPSVDSSDSWRMESSCQLFDALSDTEQGPKTQPCRAQAASGRHIRVIRGGGSIMHQVLQAVPYKRHAASQQPEQLPLWSNVR</sequence>
<proteinExistence type="predicted"/>
<feature type="region of interest" description="Disordered" evidence="1">
    <location>
        <begin position="1"/>
        <end position="35"/>
    </location>
</feature>
<gene>
    <name evidence="2" type="ORF">TRIVIDRAFT_69923</name>
</gene>
<dbReference type="EMBL" id="ABDF02000086">
    <property type="protein sequence ID" value="EHK18563.1"/>
    <property type="molecule type" value="Genomic_DNA"/>
</dbReference>
<dbReference type="VEuPathDB" id="FungiDB:TRIVIDRAFT_69923"/>
<dbReference type="GeneID" id="25797290"/>
<organism evidence="2 3">
    <name type="scientific">Hypocrea virens (strain Gv29-8 / FGSC 10586)</name>
    <name type="common">Gliocladium virens</name>
    <name type="synonym">Trichoderma virens</name>
    <dbReference type="NCBI Taxonomy" id="413071"/>
    <lineage>
        <taxon>Eukaryota</taxon>
        <taxon>Fungi</taxon>
        <taxon>Dikarya</taxon>
        <taxon>Ascomycota</taxon>
        <taxon>Pezizomycotina</taxon>
        <taxon>Sordariomycetes</taxon>
        <taxon>Hypocreomycetidae</taxon>
        <taxon>Hypocreales</taxon>
        <taxon>Hypocreaceae</taxon>
        <taxon>Trichoderma</taxon>
    </lineage>
</organism>
<dbReference type="AlphaFoldDB" id="G9N4N9"/>
<dbReference type="HOGENOM" id="CLU_2210427_0_0_1"/>
<evidence type="ECO:0000313" key="3">
    <source>
        <dbReference type="Proteomes" id="UP000007115"/>
    </source>
</evidence>
<evidence type="ECO:0000256" key="1">
    <source>
        <dbReference type="SAM" id="MobiDB-lite"/>
    </source>
</evidence>
<protein>
    <submittedName>
        <fullName evidence="2">Uncharacterized protein</fullName>
    </submittedName>
</protein>